<dbReference type="Proteomes" id="UP000266272">
    <property type="component" value="Unassembled WGS sequence"/>
</dbReference>
<evidence type="ECO:0000256" key="1">
    <source>
        <dbReference type="SAM" id="MobiDB-lite"/>
    </source>
</evidence>
<feature type="chain" id="PRO_5017294954" evidence="2">
    <location>
        <begin position="31"/>
        <end position="165"/>
    </location>
</feature>
<organism evidence="3 4">
    <name type="scientific">Trichoderma arundinaceum</name>
    <dbReference type="NCBI Taxonomy" id="490622"/>
    <lineage>
        <taxon>Eukaryota</taxon>
        <taxon>Fungi</taxon>
        <taxon>Dikarya</taxon>
        <taxon>Ascomycota</taxon>
        <taxon>Pezizomycotina</taxon>
        <taxon>Sordariomycetes</taxon>
        <taxon>Hypocreomycetidae</taxon>
        <taxon>Hypocreales</taxon>
        <taxon>Hypocreaceae</taxon>
        <taxon>Trichoderma</taxon>
    </lineage>
</organism>
<proteinExistence type="predicted"/>
<name>A0A395NSC0_TRIAR</name>
<comment type="caution">
    <text evidence="3">The sequence shown here is derived from an EMBL/GenBank/DDBJ whole genome shotgun (WGS) entry which is preliminary data.</text>
</comment>
<protein>
    <submittedName>
        <fullName evidence="3">Uncharacterized protein</fullName>
    </submittedName>
</protein>
<keyword evidence="2" id="KW-0732">Signal</keyword>
<evidence type="ECO:0000313" key="4">
    <source>
        <dbReference type="Proteomes" id="UP000266272"/>
    </source>
</evidence>
<accession>A0A395NSC0</accession>
<reference evidence="3 4" key="1">
    <citation type="journal article" date="2018" name="PLoS Pathog.">
        <title>Evolution of structural diversity of trichothecenes, a family of toxins produced by plant pathogenic and entomopathogenic fungi.</title>
        <authorList>
            <person name="Proctor R.H."/>
            <person name="McCormick S.P."/>
            <person name="Kim H.S."/>
            <person name="Cardoza R.E."/>
            <person name="Stanley A.M."/>
            <person name="Lindo L."/>
            <person name="Kelly A."/>
            <person name="Brown D.W."/>
            <person name="Lee T."/>
            <person name="Vaughan M.M."/>
            <person name="Alexander N.J."/>
            <person name="Busman M."/>
            <person name="Gutierrez S."/>
        </authorList>
    </citation>
    <scope>NUCLEOTIDE SEQUENCE [LARGE SCALE GENOMIC DNA]</scope>
    <source>
        <strain evidence="3 4">IBT 40837</strain>
    </source>
</reference>
<evidence type="ECO:0000313" key="3">
    <source>
        <dbReference type="EMBL" id="RFU78929.1"/>
    </source>
</evidence>
<sequence>MAIRGDGPLGCAGSFSVTSLAILMAHCAAAWREHEAEQSRAQHLCACSVRTVRSPLPMNPPGRPISYGHGRDAGPHCNAQEGLRADADDDCGTDSASMKPSRGRRLCLCLCFCACQRAGGRIIGQESDMSRFRDATQYAEIRWEKKKTDEKRGDGVKNAREGAKA</sequence>
<keyword evidence="4" id="KW-1185">Reference proteome</keyword>
<gene>
    <name evidence="3" type="ORF">TARUN_3295</name>
</gene>
<evidence type="ECO:0000256" key="2">
    <source>
        <dbReference type="SAM" id="SignalP"/>
    </source>
</evidence>
<dbReference type="EMBL" id="PXOA01000189">
    <property type="protein sequence ID" value="RFU78929.1"/>
    <property type="molecule type" value="Genomic_DNA"/>
</dbReference>
<dbReference type="AlphaFoldDB" id="A0A395NSC0"/>
<feature type="signal peptide" evidence="2">
    <location>
        <begin position="1"/>
        <end position="30"/>
    </location>
</feature>
<feature type="region of interest" description="Disordered" evidence="1">
    <location>
        <begin position="143"/>
        <end position="165"/>
    </location>
</feature>